<accession>A0ACB9QF75</accession>
<comment type="caution">
    <text evidence="1">The sequence shown here is derived from an EMBL/GenBank/DDBJ whole genome shotgun (WGS) entry which is preliminary data.</text>
</comment>
<protein>
    <submittedName>
        <fullName evidence="1">Uncharacterized protein</fullName>
    </submittedName>
</protein>
<dbReference type="Proteomes" id="UP001057402">
    <property type="component" value="Chromosome 6"/>
</dbReference>
<name>A0ACB9QF75_9MYRT</name>
<reference evidence="2" key="1">
    <citation type="journal article" date="2023" name="Front. Plant Sci.">
        <title>Chromosomal-level genome assembly of Melastoma candidum provides insights into trichome evolution.</title>
        <authorList>
            <person name="Zhong Y."/>
            <person name="Wu W."/>
            <person name="Sun C."/>
            <person name="Zou P."/>
            <person name="Liu Y."/>
            <person name="Dai S."/>
            <person name="Zhou R."/>
        </authorList>
    </citation>
    <scope>NUCLEOTIDE SEQUENCE [LARGE SCALE GENOMIC DNA]</scope>
</reference>
<evidence type="ECO:0000313" key="1">
    <source>
        <dbReference type="EMBL" id="KAI4364704.1"/>
    </source>
</evidence>
<dbReference type="EMBL" id="CM042885">
    <property type="protein sequence ID" value="KAI4364704.1"/>
    <property type="molecule type" value="Genomic_DNA"/>
</dbReference>
<proteinExistence type="predicted"/>
<organism evidence="1 2">
    <name type="scientific">Melastoma candidum</name>
    <dbReference type="NCBI Taxonomy" id="119954"/>
    <lineage>
        <taxon>Eukaryota</taxon>
        <taxon>Viridiplantae</taxon>
        <taxon>Streptophyta</taxon>
        <taxon>Embryophyta</taxon>
        <taxon>Tracheophyta</taxon>
        <taxon>Spermatophyta</taxon>
        <taxon>Magnoliopsida</taxon>
        <taxon>eudicotyledons</taxon>
        <taxon>Gunneridae</taxon>
        <taxon>Pentapetalae</taxon>
        <taxon>rosids</taxon>
        <taxon>malvids</taxon>
        <taxon>Myrtales</taxon>
        <taxon>Melastomataceae</taxon>
        <taxon>Melastomatoideae</taxon>
        <taxon>Melastomateae</taxon>
        <taxon>Melastoma</taxon>
    </lineage>
</organism>
<sequence length="100" mass="11052">MGQTAALSANCHNIPGLAFKRQGRGGYKQKATVKKPDHKFFNFPEMDQRLETSLPTSKKEDLAYAGTISPLIATTRIKGTGQMSSATNQERYKEEAEAIF</sequence>
<keyword evidence="2" id="KW-1185">Reference proteome</keyword>
<evidence type="ECO:0000313" key="2">
    <source>
        <dbReference type="Proteomes" id="UP001057402"/>
    </source>
</evidence>
<gene>
    <name evidence="1" type="ORF">MLD38_020760</name>
</gene>